<dbReference type="InterPro" id="IPR013154">
    <property type="entry name" value="ADH-like_N"/>
</dbReference>
<dbReference type="SUPFAM" id="SSF51735">
    <property type="entry name" value="NAD(P)-binding Rossmann-fold domains"/>
    <property type="match status" value="1"/>
</dbReference>
<dbReference type="Gene3D" id="3.90.180.10">
    <property type="entry name" value="Medium-chain alcohol dehydrogenases, catalytic domain"/>
    <property type="match status" value="1"/>
</dbReference>
<evidence type="ECO:0000256" key="5">
    <source>
        <dbReference type="ARBA" id="ARBA00023027"/>
    </source>
</evidence>
<gene>
    <name evidence="8" type="ORF">HDA37_004382</name>
</gene>
<dbReference type="Proteomes" id="UP000549695">
    <property type="component" value="Unassembled WGS sequence"/>
</dbReference>
<dbReference type="InterPro" id="IPR011032">
    <property type="entry name" value="GroES-like_sf"/>
</dbReference>
<dbReference type="RefSeq" id="WP_179762061.1">
    <property type="nucleotide sequence ID" value="NZ_JACCCZ010000001.1"/>
</dbReference>
<dbReference type="Pfam" id="PF00107">
    <property type="entry name" value="ADH_zinc_N"/>
    <property type="match status" value="1"/>
</dbReference>
<dbReference type="CDD" id="cd08282">
    <property type="entry name" value="PFDH_like"/>
    <property type="match status" value="1"/>
</dbReference>
<dbReference type="PANTHER" id="PTHR42813">
    <property type="entry name" value="ZINC-TYPE ALCOHOL DEHYDROGENASE-LIKE"/>
    <property type="match status" value="1"/>
</dbReference>
<evidence type="ECO:0000259" key="6">
    <source>
        <dbReference type="Pfam" id="PF00107"/>
    </source>
</evidence>
<dbReference type="SUPFAM" id="SSF50129">
    <property type="entry name" value="GroES-like"/>
    <property type="match status" value="1"/>
</dbReference>
<keyword evidence="5" id="KW-0520">NAD</keyword>
<proteinExistence type="inferred from homology"/>
<dbReference type="Gene3D" id="3.40.50.720">
    <property type="entry name" value="NAD(P)-binding Rossmann-like Domain"/>
    <property type="match status" value="1"/>
</dbReference>
<dbReference type="EMBL" id="JACCCZ010000001">
    <property type="protein sequence ID" value="NYG04097.1"/>
    <property type="molecule type" value="Genomic_DNA"/>
</dbReference>
<accession>A0A852W4V1</accession>
<evidence type="ECO:0000313" key="9">
    <source>
        <dbReference type="Proteomes" id="UP000549695"/>
    </source>
</evidence>
<keyword evidence="4" id="KW-0862">Zinc</keyword>
<reference evidence="8 9" key="1">
    <citation type="submission" date="2020-07" db="EMBL/GenBank/DDBJ databases">
        <title>Sequencing the genomes of 1000 actinobacteria strains.</title>
        <authorList>
            <person name="Klenk H.-P."/>
        </authorList>
    </citation>
    <scope>NUCLEOTIDE SEQUENCE [LARGE SCALE GENOMIC DNA]</scope>
    <source>
        <strain evidence="8 9">DSM 44749</strain>
    </source>
</reference>
<feature type="domain" description="Alcohol dehydrogenase-like N-terminal" evidence="7">
    <location>
        <begin position="24"/>
        <end position="145"/>
    </location>
</feature>
<dbReference type="InterPro" id="IPR036291">
    <property type="entry name" value="NAD(P)-bd_dom_sf"/>
</dbReference>
<keyword evidence="3" id="KW-0479">Metal-binding</keyword>
<evidence type="ECO:0000256" key="3">
    <source>
        <dbReference type="ARBA" id="ARBA00022723"/>
    </source>
</evidence>
<comment type="cofactor">
    <cofactor evidence="1">
        <name>Zn(2+)</name>
        <dbReference type="ChEBI" id="CHEBI:29105"/>
    </cofactor>
</comment>
<evidence type="ECO:0000256" key="2">
    <source>
        <dbReference type="ARBA" id="ARBA00008072"/>
    </source>
</evidence>
<dbReference type="Pfam" id="PF08240">
    <property type="entry name" value="ADH_N"/>
    <property type="match status" value="1"/>
</dbReference>
<keyword evidence="9" id="KW-1185">Reference proteome</keyword>
<dbReference type="GeneID" id="98054070"/>
<feature type="domain" description="Alcohol dehydrogenase-like C-terminal" evidence="6">
    <location>
        <begin position="187"/>
        <end position="287"/>
    </location>
</feature>
<comment type="similarity">
    <text evidence="2">Belongs to the zinc-containing alcohol dehydrogenase family.</text>
</comment>
<dbReference type="PANTHER" id="PTHR42813:SF3">
    <property type="entry name" value="GLUTATHIONE-INDEPENDENT FORMALDEHYDE DEHYDROGENASE"/>
    <property type="match status" value="1"/>
</dbReference>
<name>A0A852W4V1_PSEA5</name>
<evidence type="ECO:0000256" key="4">
    <source>
        <dbReference type="ARBA" id="ARBA00022833"/>
    </source>
</evidence>
<evidence type="ECO:0000259" key="7">
    <source>
        <dbReference type="Pfam" id="PF08240"/>
    </source>
</evidence>
<sequence>MKALVYHGPRQVSVDEVPDARIEKPTDVLVKITSTNICGSDLHMYEGHTDFDQGRIFGHENLGEVVEVGGGVDKIRVGDMVSVPFNVSCGHCNNCERGLTNYCLTANEPGVAGGAYGFADMGGWAGGQAEYLRVPWGDFQCLRLPEEAKSKQNDYTMLSDILPTGWHAVEMAGLTPGETIVIYGGGPVGLMAALSATVKGAAKVMVVDRHPDRLKLAEQIGAIPIDDSKGSPVDQVMEQTGGRGADRGAECVGYQAHDPQGNEDNALTLNNLVASVKFTGGIGTVGVFVPQDPGAPDELAQQGKARFDFGDFWFKGQQMGCGQAPVKRYNRHLRNLIAEDKITPSWIVSHNLTLDQAPEAYQHFDARDEGWTKVVLNPTQPN</sequence>
<evidence type="ECO:0000256" key="1">
    <source>
        <dbReference type="ARBA" id="ARBA00001947"/>
    </source>
</evidence>
<evidence type="ECO:0000313" key="8">
    <source>
        <dbReference type="EMBL" id="NYG04097.1"/>
    </source>
</evidence>
<dbReference type="AlphaFoldDB" id="A0A852W4V1"/>
<protein>
    <submittedName>
        <fullName evidence="8">Threonine dehydrogenase-like Zn-dependent dehydrogenase</fullName>
    </submittedName>
</protein>
<organism evidence="8 9">
    <name type="scientific">Pseudonocardia alni</name>
    <name type="common">Amycolata alni</name>
    <dbReference type="NCBI Taxonomy" id="33907"/>
    <lineage>
        <taxon>Bacteria</taxon>
        <taxon>Bacillati</taxon>
        <taxon>Actinomycetota</taxon>
        <taxon>Actinomycetes</taxon>
        <taxon>Pseudonocardiales</taxon>
        <taxon>Pseudonocardiaceae</taxon>
        <taxon>Pseudonocardia</taxon>
    </lineage>
</organism>
<dbReference type="GO" id="GO:0046872">
    <property type="term" value="F:metal ion binding"/>
    <property type="evidence" value="ECO:0007669"/>
    <property type="project" value="UniProtKB-KW"/>
</dbReference>
<comment type="caution">
    <text evidence="8">The sequence shown here is derived from an EMBL/GenBank/DDBJ whole genome shotgun (WGS) entry which is preliminary data.</text>
</comment>
<dbReference type="InterPro" id="IPR013149">
    <property type="entry name" value="ADH-like_C"/>
</dbReference>